<dbReference type="SUPFAM" id="SSF54631">
    <property type="entry name" value="CBS-domain pair"/>
    <property type="match status" value="2"/>
</dbReference>
<protein>
    <recommendedName>
        <fullName evidence="4">CBS domain-containing protein</fullName>
    </recommendedName>
</protein>
<dbReference type="Proteomes" id="UP000039324">
    <property type="component" value="Unassembled WGS sequence"/>
</dbReference>
<dbReference type="InterPro" id="IPR050511">
    <property type="entry name" value="AMPK_gamma/SDS23_families"/>
</dbReference>
<dbReference type="Pfam" id="PF00571">
    <property type="entry name" value="CBS"/>
    <property type="match status" value="2"/>
</dbReference>
<dbReference type="STRING" id="37360.A0A0G4IW06"/>
<feature type="domain" description="CBS" evidence="4">
    <location>
        <begin position="182"/>
        <end position="240"/>
    </location>
</feature>
<dbReference type="Proteomes" id="UP000290189">
    <property type="component" value="Unassembled WGS sequence"/>
</dbReference>
<dbReference type="SMART" id="SM00116">
    <property type="entry name" value="CBS"/>
    <property type="match status" value="3"/>
</dbReference>
<geneLocation type="mitochondrion" evidence="6"/>
<dbReference type="InterPro" id="IPR046342">
    <property type="entry name" value="CBS_dom_sf"/>
</dbReference>
<evidence type="ECO:0000256" key="1">
    <source>
        <dbReference type="ARBA" id="ARBA00022737"/>
    </source>
</evidence>
<reference evidence="6 8" key="2">
    <citation type="submission" date="2018-03" db="EMBL/GenBank/DDBJ databases">
        <authorList>
            <person name="Fogelqvist J."/>
        </authorList>
    </citation>
    <scope>NUCLEOTIDE SEQUENCE [LARGE SCALE GENOMIC DNA]</scope>
</reference>
<evidence type="ECO:0000313" key="5">
    <source>
        <dbReference type="EMBL" id="CEO99427.1"/>
    </source>
</evidence>
<dbReference type="AlphaFoldDB" id="A0A0G4IW06"/>
<proteinExistence type="predicted"/>
<accession>A0A0G4IW06</accession>
<dbReference type="EMBL" id="CDSF01000090">
    <property type="protein sequence ID" value="CEO99427.1"/>
    <property type="molecule type" value="Genomic_DNA"/>
</dbReference>
<evidence type="ECO:0000256" key="2">
    <source>
        <dbReference type="ARBA" id="ARBA00023122"/>
    </source>
</evidence>
<keyword evidence="1" id="KW-0677">Repeat</keyword>
<evidence type="ECO:0000259" key="4">
    <source>
        <dbReference type="PROSITE" id="PS51371"/>
    </source>
</evidence>
<dbReference type="PANTHER" id="PTHR13780:SF128">
    <property type="entry name" value="CBS DOMAIN-CONTAINING PROTEIN"/>
    <property type="match status" value="1"/>
</dbReference>
<dbReference type="CDD" id="cd02205">
    <property type="entry name" value="CBS_pair_SF"/>
    <property type="match status" value="2"/>
</dbReference>
<keyword evidence="6" id="KW-0496">Mitochondrion</keyword>
<feature type="domain" description="CBS" evidence="4">
    <location>
        <begin position="249"/>
        <end position="313"/>
    </location>
</feature>
<dbReference type="PROSITE" id="PS51371">
    <property type="entry name" value="CBS"/>
    <property type="match status" value="2"/>
</dbReference>
<name>A0A0G4IW06_PLABS</name>
<dbReference type="EMBL" id="OVEO01000007">
    <property type="protein sequence ID" value="SPQ97431.1"/>
    <property type="molecule type" value="Genomic_DNA"/>
</dbReference>
<evidence type="ECO:0000313" key="6">
    <source>
        <dbReference type="EMBL" id="SPQ97431.1"/>
    </source>
</evidence>
<sequence length="313" mass="33932">MTLPWLREVPETVVGDLVAGKRTLIDIDCSSSIAQTLECLRIHNILSVPVFGKKGGWIGSGGVEVIVGEKQYIGIASVVDILSYMFGNPSRTVEEALSKPISQVLGSTDESLCLWVEPTDRPLLYVCEALGKGVHRVLVTDEGSQTCRLLSQTDVIKFLVTHSTALPHLREVFSRPVSTISAVHDPLVFVNINDSIKDGIEGMLRHRVSGVPVVNDAGVLVSQLSTSDFRSVFNLALGALADISVRDFMLSTRSGFVIDPIVCDDTTTIGEAVQKMLLNRVHRIWIRESSNSKALSVVTFTDVIAAAFSAAEE</sequence>
<evidence type="ECO:0000313" key="7">
    <source>
        <dbReference type="Proteomes" id="UP000039324"/>
    </source>
</evidence>
<dbReference type="Gene3D" id="3.10.580.10">
    <property type="entry name" value="CBS-domain"/>
    <property type="match status" value="2"/>
</dbReference>
<keyword evidence="2 3" id="KW-0129">CBS domain</keyword>
<evidence type="ECO:0000256" key="3">
    <source>
        <dbReference type="PROSITE-ProRule" id="PRU00703"/>
    </source>
</evidence>
<dbReference type="OrthoDB" id="449052at2759"/>
<evidence type="ECO:0000313" key="8">
    <source>
        <dbReference type="Proteomes" id="UP000290189"/>
    </source>
</evidence>
<keyword evidence="7" id="KW-1185">Reference proteome</keyword>
<reference evidence="5 7" key="1">
    <citation type="submission" date="2015-02" db="EMBL/GenBank/DDBJ databases">
        <authorList>
            <person name="Chooi Y.-H."/>
        </authorList>
    </citation>
    <scope>NUCLEOTIDE SEQUENCE [LARGE SCALE GENOMIC DNA]</scope>
    <source>
        <strain evidence="5">E3</strain>
    </source>
</reference>
<organism evidence="5 7">
    <name type="scientific">Plasmodiophora brassicae</name>
    <name type="common">Clubroot disease agent</name>
    <dbReference type="NCBI Taxonomy" id="37360"/>
    <lineage>
        <taxon>Eukaryota</taxon>
        <taxon>Sar</taxon>
        <taxon>Rhizaria</taxon>
        <taxon>Endomyxa</taxon>
        <taxon>Phytomyxea</taxon>
        <taxon>Plasmodiophorida</taxon>
        <taxon>Plasmodiophoridae</taxon>
        <taxon>Plasmodiophora</taxon>
    </lineage>
</organism>
<gene>
    <name evidence="5" type="ORF">PBRA_001333</name>
    <name evidence="6" type="ORF">PLBR_LOCUS4646</name>
</gene>
<dbReference type="InterPro" id="IPR000644">
    <property type="entry name" value="CBS_dom"/>
</dbReference>
<dbReference type="PANTHER" id="PTHR13780">
    <property type="entry name" value="AMP-ACTIVATED PROTEIN KINASE, GAMMA REGULATORY SUBUNIT"/>
    <property type="match status" value="1"/>
</dbReference>
<dbReference type="OMA" id="ECMEVFS"/>